<evidence type="ECO:0000256" key="2">
    <source>
        <dbReference type="ARBA" id="ARBA00022490"/>
    </source>
</evidence>
<evidence type="ECO:0000259" key="12">
    <source>
        <dbReference type="Pfam" id="PF06315"/>
    </source>
</evidence>
<evidence type="ECO:0000256" key="8">
    <source>
        <dbReference type="ARBA" id="ARBA00022801"/>
    </source>
</evidence>
<comment type="similarity">
    <text evidence="11">Belongs to the AceK family.</text>
</comment>
<keyword evidence="3 11" id="KW-0723">Serine/threonine-protein kinase</keyword>
<feature type="domain" description="Isocitrate dehydrogenase kinase/phosphatase (AceK) regulatory" evidence="13">
    <location>
        <begin position="8"/>
        <end position="311"/>
    </location>
</feature>
<dbReference type="AlphaFoldDB" id="A0A4R1EYF7"/>
<evidence type="ECO:0000256" key="5">
    <source>
        <dbReference type="ARBA" id="ARBA00022679"/>
    </source>
</evidence>
<evidence type="ECO:0000256" key="1">
    <source>
        <dbReference type="ARBA" id="ARBA00022435"/>
    </source>
</evidence>
<comment type="catalytic activity">
    <reaction evidence="11">
        <text>L-seryl-[isocitrate dehydrogenase] + ATP = O-phospho-L-seryl-[isocitrate dehydrogenase] + ADP + H(+)</text>
        <dbReference type="Rhea" id="RHEA:43540"/>
        <dbReference type="Rhea" id="RHEA-COMP:10605"/>
        <dbReference type="Rhea" id="RHEA-COMP:10606"/>
        <dbReference type="ChEBI" id="CHEBI:15378"/>
        <dbReference type="ChEBI" id="CHEBI:29999"/>
        <dbReference type="ChEBI" id="CHEBI:30616"/>
        <dbReference type="ChEBI" id="CHEBI:83421"/>
        <dbReference type="ChEBI" id="CHEBI:456216"/>
        <dbReference type="EC" id="2.7.11.5"/>
    </reaction>
</comment>
<dbReference type="HAMAP" id="MF_00747">
    <property type="entry name" value="AceK"/>
    <property type="match status" value="1"/>
</dbReference>
<keyword evidence="2 11" id="KW-0963">Cytoplasm</keyword>
<dbReference type="EC" id="3.1.3.-" evidence="11"/>
<sequence>MNLSRTIAKKILKGFNKHFRIFTEITSGAQARFESADWKADRLASRHRIEFYDSRVKETVNYLKENYDTRPETFDQDCWKKVKGHFILLLQNHQQPELAETFFNSVFCRIFPIEFYTNLNIFLRSSVATEYIDSEVPTYEAYYPANTSFFRAIKLILNHSPLSIPFENCHRDCRHMAKSICKYMKNDNRNADLNFQFQVINALFYRNKAAYIVGKAINGHNEYPFAIPLLNNEKGGIYTDALLIGEDSVSRLFSFSYAYFMVEHPVPSAIVSFLQRLMPQRKKEALYSSIGLHKQGKTDFYRGFLHHLDYSDDDLILAPGIPGMVMSVFTLASYPYVFKLIRDYFAPPKEISRQQVEEKYQLVKRHDRVGRMADTLEFSEVLLPLNRFTEDLLKDLESTCKSSIQVVENHKGVKQLKIKHMYIERRMQPLNMALEEAERKGQFDEIERLILSFGDAIKELCAANIFPGDLLYKNFGVTRLRRVVFYDYDEIVYLTDCNFRKIPAPRNSQELMAAEPWYSVGPNDVFPEEFARFLLGNDYIKAAFMKYHADLLDANFWIQKQENIKNGIFEDVFPYPQKYRLQREVSDQ</sequence>
<dbReference type="InterPro" id="IPR046855">
    <property type="entry name" value="AceK_kinase"/>
</dbReference>
<feature type="binding site" evidence="11">
    <location>
        <begin position="318"/>
        <end position="324"/>
    </location>
    <ligand>
        <name>ATP</name>
        <dbReference type="ChEBI" id="CHEBI:30616"/>
    </ligand>
</feature>
<evidence type="ECO:0000256" key="3">
    <source>
        <dbReference type="ARBA" id="ARBA00022527"/>
    </source>
</evidence>
<proteinExistence type="inferred from homology"/>
<feature type="domain" description="Isocitrate dehydrogenase kinase/phosphatase (AceK) kinase" evidence="12">
    <location>
        <begin position="313"/>
        <end position="577"/>
    </location>
</feature>
<comment type="function">
    <text evidence="11">Bifunctional enzyme which can phosphorylate or dephosphorylate isocitrate dehydrogenase (IDH) on a specific serine residue. This is a regulatory mechanism which enables bacteria to bypass the Krebs cycle via the glyoxylate shunt in response to the source of carbon. When bacteria are grown on glucose, IDH is fully active and unphosphorylated, but when grown on acetate or ethanol, the activity of IDH declines drastically concomitant with its phosphorylation.</text>
</comment>
<dbReference type="GO" id="GO:0006097">
    <property type="term" value="P:glyoxylate cycle"/>
    <property type="evidence" value="ECO:0007669"/>
    <property type="project" value="UniProtKB-UniRule"/>
</dbReference>
<dbReference type="PIRSF" id="PIRSF000719">
    <property type="entry name" value="AceK"/>
    <property type="match status" value="1"/>
</dbReference>
<dbReference type="PANTHER" id="PTHR39559:SF1">
    <property type="entry name" value="ISOCITRATE DEHYDROGENASE KINASE_PHOSPHATASE"/>
    <property type="match status" value="1"/>
</dbReference>
<keyword evidence="6 11" id="KW-0547">Nucleotide-binding</keyword>
<evidence type="ECO:0000259" key="13">
    <source>
        <dbReference type="Pfam" id="PF20423"/>
    </source>
</evidence>
<dbReference type="EMBL" id="SMFQ01000003">
    <property type="protein sequence ID" value="TCJ86867.1"/>
    <property type="molecule type" value="Genomic_DNA"/>
</dbReference>
<reference evidence="14 15" key="1">
    <citation type="submission" date="2019-03" db="EMBL/GenBank/DDBJ databases">
        <title>Genomic Encyclopedia of Type Strains, Phase IV (KMG-IV): sequencing the most valuable type-strain genomes for metagenomic binning, comparative biology and taxonomic classification.</title>
        <authorList>
            <person name="Goeker M."/>
        </authorList>
    </citation>
    <scope>NUCLEOTIDE SEQUENCE [LARGE SCALE GENOMIC DNA]</scope>
    <source>
        <strain evidence="14 15">DSM 24830</strain>
    </source>
</reference>
<feature type="binding site" evidence="11">
    <location>
        <position position="339"/>
    </location>
    <ligand>
        <name>ATP</name>
        <dbReference type="ChEBI" id="CHEBI:30616"/>
    </ligand>
</feature>
<protein>
    <recommendedName>
        <fullName evidence="11">Isocitrate dehydrogenase kinase/phosphatase</fullName>
        <shortName evidence="11">IDH kinase/phosphatase</shortName>
        <shortName evidence="11">IDHK/P</shortName>
        <ecNumber evidence="11">2.7.11.5</ecNumber>
        <ecNumber evidence="11">3.1.3.-</ecNumber>
    </recommendedName>
</protein>
<dbReference type="GO" id="GO:0004721">
    <property type="term" value="F:phosphoprotein phosphatase activity"/>
    <property type="evidence" value="ECO:0007669"/>
    <property type="project" value="UniProtKB-KW"/>
</dbReference>
<organism evidence="14 15">
    <name type="scientific">Cocleimonas flava</name>
    <dbReference type="NCBI Taxonomy" id="634765"/>
    <lineage>
        <taxon>Bacteria</taxon>
        <taxon>Pseudomonadati</taxon>
        <taxon>Pseudomonadota</taxon>
        <taxon>Gammaproteobacteria</taxon>
        <taxon>Thiotrichales</taxon>
        <taxon>Thiotrichaceae</taxon>
        <taxon>Cocleimonas</taxon>
    </lineage>
</organism>
<keyword evidence="8 11" id="KW-0378">Hydrolase</keyword>
<dbReference type="InterPro" id="IPR046854">
    <property type="entry name" value="AceK_regulatory"/>
</dbReference>
<keyword evidence="9 11" id="KW-0067">ATP-binding</keyword>
<evidence type="ECO:0000256" key="10">
    <source>
        <dbReference type="ARBA" id="ARBA00022912"/>
    </source>
</evidence>
<dbReference type="GO" id="GO:0006099">
    <property type="term" value="P:tricarboxylic acid cycle"/>
    <property type="evidence" value="ECO:0007669"/>
    <property type="project" value="UniProtKB-UniRule"/>
</dbReference>
<keyword evidence="1 11" id="KW-0329">Glyoxylate bypass</keyword>
<keyword evidence="5 11" id="KW-0808">Transferase</keyword>
<dbReference type="GO" id="GO:0004674">
    <property type="term" value="F:protein serine/threonine kinase activity"/>
    <property type="evidence" value="ECO:0007669"/>
    <property type="project" value="UniProtKB-KW"/>
</dbReference>
<dbReference type="OrthoDB" id="5287793at2"/>
<evidence type="ECO:0000256" key="6">
    <source>
        <dbReference type="ARBA" id="ARBA00022741"/>
    </source>
</evidence>
<keyword evidence="10 11" id="KW-0904">Protein phosphatase</keyword>
<dbReference type="NCBIfam" id="NF002804">
    <property type="entry name" value="PRK02946.1"/>
    <property type="match status" value="1"/>
</dbReference>
<dbReference type="Proteomes" id="UP000294887">
    <property type="component" value="Unassembled WGS sequence"/>
</dbReference>
<dbReference type="GO" id="GO:0005737">
    <property type="term" value="C:cytoplasm"/>
    <property type="evidence" value="ECO:0007669"/>
    <property type="project" value="UniProtKB-SubCell"/>
</dbReference>
<keyword evidence="15" id="KW-1185">Reference proteome</keyword>
<gene>
    <name evidence="11" type="primary">aceK</name>
    <name evidence="14" type="ORF">EV695_1365</name>
</gene>
<evidence type="ECO:0000313" key="15">
    <source>
        <dbReference type="Proteomes" id="UP000294887"/>
    </source>
</evidence>
<evidence type="ECO:0000256" key="11">
    <source>
        <dbReference type="HAMAP-Rule" id="MF_00747"/>
    </source>
</evidence>
<evidence type="ECO:0000256" key="4">
    <source>
        <dbReference type="ARBA" id="ARBA00022532"/>
    </source>
</evidence>
<evidence type="ECO:0000256" key="7">
    <source>
        <dbReference type="ARBA" id="ARBA00022777"/>
    </source>
</evidence>
<dbReference type="GO" id="GO:0006006">
    <property type="term" value="P:glucose metabolic process"/>
    <property type="evidence" value="ECO:0007669"/>
    <property type="project" value="InterPro"/>
</dbReference>
<comment type="subcellular location">
    <subcellularLocation>
        <location evidence="11">Cytoplasm</location>
    </subcellularLocation>
</comment>
<dbReference type="RefSeq" id="WP_131905197.1">
    <property type="nucleotide sequence ID" value="NZ_BAAAFU010000004.1"/>
</dbReference>
<accession>A0A4R1EYF7</accession>
<comment type="caution">
    <text evidence="14">The sequence shown here is derived from an EMBL/GenBank/DDBJ whole genome shotgun (WGS) entry which is preliminary data.</text>
</comment>
<keyword evidence="7 11" id="KW-0418">Kinase</keyword>
<evidence type="ECO:0000313" key="14">
    <source>
        <dbReference type="EMBL" id="TCJ86867.1"/>
    </source>
</evidence>
<keyword evidence="4 11" id="KW-0816">Tricarboxylic acid cycle</keyword>
<dbReference type="PANTHER" id="PTHR39559">
    <property type="match status" value="1"/>
</dbReference>
<dbReference type="GO" id="GO:0008772">
    <property type="term" value="F:[isocitrate dehydrogenase (NADP+)] kinase activity"/>
    <property type="evidence" value="ECO:0007669"/>
    <property type="project" value="UniProtKB-UniRule"/>
</dbReference>
<dbReference type="Pfam" id="PF06315">
    <property type="entry name" value="AceK_kinase"/>
    <property type="match status" value="1"/>
</dbReference>
<dbReference type="GO" id="GO:0016208">
    <property type="term" value="F:AMP binding"/>
    <property type="evidence" value="ECO:0007669"/>
    <property type="project" value="TreeGrafter"/>
</dbReference>
<name>A0A4R1EYF7_9GAMM</name>
<dbReference type="InterPro" id="IPR010452">
    <property type="entry name" value="Isocitrate_DH_AceK"/>
</dbReference>
<dbReference type="EC" id="2.7.11.5" evidence="11"/>
<dbReference type="Pfam" id="PF20423">
    <property type="entry name" value="AceK_regulatory"/>
    <property type="match status" value="1"/>
</dbReference>
<feature type="active site" evidence="11">
    <location>
        <position position="374"/>
    </location>
</feature>
<dbReference type="GO" id="GO:0005524">
    <property type="term" value="F:ATP binding"/>
    <property type="evidence" value="ECO:0007669"/>
    <property type="project" value="UniProtKB-UniRule"/>
</dbReference>
<evidence type="ECO:0000256" key="9">
    <source>
        <dbReference type="ARBA" id="ARBA00022840"/>
    </source>
</evidence>